<feature type="non-terminal residue" evidence="3">
    <location>
        <position position="1"/>
    </location>
</feature>
<dbReference type="EMBL" id="BGPR01203559">
    <property type="protein sequence ID" value="GBN24312.1"/>
    <property type="molecule type" value="Genomic_DNA"/>
</dbReference>
<keyword evidence="1 2" id="KW-1015">Disulfide bond</keyword>
<evidence type="ECO:0000313" key="4">
    <source>
        <dbReference type="Proteomes" id="UP000499080"/>
    </source>
</evidence>
<name>A0A4Y2MCJ0_ARAVE</name>
<reference evidence="3 4" key="1">
    <citation type="journal article" date="2019" name="Sci. Rep.">
        <title>Orb-weaving spider Araneus ventricosus genome elucidates the spidroin gene catalogue.</title>
        <authorList>
            <person name="Kono N."/>
            <person name="Nakamura H."/>
            <person name="Ohtoshi R."/>
            <person name="Moran D.A.P."/>
            <person name="Shinohara A."/>
            <person name="Yoshida Y."/>
            <person name="Fujiwara M."/>
            <person name="Mori M."/>
            <person name="Tomita M."/>
            <person name="Arakawa K."/>
        </authorList>
    </citation>
    <scope>NUCLEOTIDE SEQUENCE [LARGE SCALE GENOMIC DNA]</scope>
</reference>
<feature type="disulfide bond" evidence="2">
    <location>
        <begin position="43"/>
        <end position="58"/>
    </location>
</feature>
<feature type="non-terminal residue" evidence="3">
    <location>
        <position position="58"/>
    </location>
</feature>
<organism evidence="3 4">
    <name type="scientific">Araneus ventricosus</name>
    <name type="common">Orbweaver spider</name>
    <name type="synonym">Epeira ventricosa</name>
    <dbReference type="NCBI Taxonomy" id="182803"/>
    <lineage>
        <taxon>Eukaryota</taxon>
        <taxon>Metazoa</taxon>
        <taxon>Ecdysozoa</taxon>
        <taxon>Arthropoda</taxon>
        <taxon>Chelicerata</taxon>
        <taxon>Arachnida</taxon>
        <taxon>Araneae</taxon>
        <taxon>Araneomorphae</taxon>
        <taxon>Entelegynae</taxon>
        <taxon>Araneoidea</taxon>
        <taxon>Araneidae</taxon>
        <taxon>Araneus</taxon>
    </lineage>
</organism>
<evidence type="ECO:0000256" key="1">
    <source>
        <dbReference type="ARBA" id="ARBA00023157"/>
    </source>
</evidence>
<comment type="caution">
    <text evidence="2">Lacks conserved residue(s) required for the propagation of feature annotation.</text>
</comment>
<sequence>NVERINSIPALIGGTATTPMPAIAVEKYFLCRNKEIISTQFVCNLAEDCRDGSDEETC</sequence>
<dbReference type="CDD" id="cd00112">
    <property type="entry name" value="LDLa"/>
    <property type="match status" value="1"/>
</dbReference>
<dbReference type="InterPro" id="IPR002172">
    <property type="entry name" value="LDrepeatLR_classA_rpt"/>
</dbReference>
<evidence type="ECO:0000313" key="3">
    <source>
        <dbReference type="EMBL" id="GBN24312.1"/>
    </source>
</evidence>
<protein>
    <submittedName>
        <fullName evidence="3">Uncharacterized protein</fullName>
    </submittedName>
</protein>
<keyword evidence="4" id="KW-1185">Reference proteome</keyword>
<dbReference type="Gene3D" id="4.10.400.10">
    <property type="entry name" value="Low-density Lipoprotein Receptor"/>
    <property type="match status" value="1"/>
</dbReference>
<accession>A0A4Y2MCJ0</accession>
<feature type="disulfide bond" evidence="2">
    <location>
        <begin position="31"/>
        <end position="49"/>
    </location>
</feature>
<dbReference type="AlphaFoldDB" id="A0A4Y2MCJ0"/>
<dbReference type="PROSITE" id="PS50068">
    <property type="entry name" value="LDLRA_2"/>
    <property type="match status" value="1"/>
</dbReference>
<comment type="caution">
    <text evidence="3">The sequence shown here is derived from an EMBL/GenBank/DDBJ whole genome shotgun (WGS) entry which is preliminary data.</text>
</comment>
<dbReference type="OrthoDB" id="412155at2759"/>
<gene>
    <name evidence="3" type="ORF">AVEN_175633_1</name>
</gene>
<dbReference type="Pfam" id="PF00057">
    <property type="entry name" value="Ldl_recept_a"/>
    <property type="match status" value="1"/>
</dbReference>
<proteinExistence type="predicted"/>
<evidence type="ECO:0000256" key="2">
    <source>
        <dbReference type="PROSITE-ProRule" id="PRU00124"/>
    </source>
</evidence>
<dbReference type="SUPFAM" id="SSF57424">
    <property type="entry name" value="LDL receptor-like module"/>
    <property type="match status" value="1"/>
</dbReference>
<dbReference type="Proteomes" id="UP000499080">
    <property type="component" value="Unassembled WGS sequence"/>
</dbReference>
<dbReference type="InterPro" id="IPR036055">
    <property type="entry name" value="LDL_receptor-like_sf"/>
</dbReference>